<protein>
    <recommendedName>
        <fullName evidence="4">Protection of telomeres protein 1</fullName>
    </recommendedName>
</protein>
<dbReference type="GO" id="GO:0032210">
    <property type="term" value="P:regulation of telomere maintenance via telomerase"/>
    <property type="evidence" value="ECO:0007669"/>
    <property type="project" value="TreeGrafter"/>
</dbReference>
<keyword evidence="7" id="KW-0238">DNA-binding</keyword>
<dbReference type="OrthoDB" id="2186770at2759"/>
<dbReference type="InterPro" id="IPR011564">
    <property type="entry name" value="Telomer_end-bd_POT1/Cdc13"/>
</dbReference>
<reference evidence="11" key="1">
    <citation type="journal article" date="2021" name="Nat. Commun.">
        <title>Genetic determinants of endophytism in the Arabidopsis root mycobiome.</title>
        <authorList>
            <person name="Mesny F."/>
            <person name="Miyauchi S."/>
            <person name="Thiergart T."/>
            <person name="Pickel B."/>
            <person name="Atanasova L."/>
            <person name="Karlsson M."/>
            <person name="Huettel B."/>
            <person name="Barry K.W."/>
            <person name="Haridas S."/>
            <person name="Chen C."/>
            <person name="Bauer D."/>
            <person name="Andreopoulos W."/>
            <person name="Pangilinan J."/>
            <person name="LaButti K."/>
            <person name="Riley R."/>
            <person name="Lipzen A."/>
            <person name="Clum A."/>
            <person name="Drula E."/>
            <person name="Henrissat B."/>
            <person name="Kohler A."/>
            <person name="Grigoriev I.V."/>
            <person name="Martin F.M."/>
            <person name="Hacquard S."/>
        </authorList>
    </citation>
    <scope>NUCLEOTIDE SEQUENCE</scope>
    <source>
        <strain evidence="11">MPI-CAGE-CH-0230</strain>
    </source>
</reference>
<feature type="compositionally biased region" description="Basic and acidic residues" evidence="9">
    <location>
        <begin position="400"/>
        <end position="411"/>
    </location>
</feature>
<dbReference type="PANTHER" id="PTHR14513">
    <property type="entry name" value="PROTECTION OF TELOMERES 1"/>
    <property type="match status" value="1"/>
</dbReference>
<evidence type="ECO:0000256" key="7">
    <source>
        <dbReference type="ARBA" id="ARBA00023125"/>
    </source>
</evidence>
<dbReference type="Proteomes" id="UP000756346">
    <property type="component" value="Unassembled WGS sequence"/>
</dbReference>
<evidence type="ECO:0000256" key="1">
    <source>
        <dbReference type="ARBA" id="ARBA00004123"/>
    </source>
</evidence>
<name>A0A9P9BRZ0_9PEZI</name>
<dbReference type="RefSeq" id="XP_046014055.1">
    <property type="nucleotide sequence ID" value="XM_046162537.1"/>
</dbReference>
<dbReference type="GO" id="GO:0098505">
    <property type="term" value="F:G-rich strand telomeric DNA binding"/>
    <property type="evidence" value="ECO:0007669"/>
    <property type="project" value="TreeGrafter"/>
</dbReference>
<dbReference type="Pfam" id="PF16686">
    <property type="entry name" value="POT1PC"/>
    <property type="match status" value="1"/>
</dbReference>
<keyword evidence="5" id="KW-0158">Chromosome</keyword>
<dbReference type="PANTHER" id="PTHR14513:SF0">
    <property type="entry name" value="PROTECTION OF TELOMERES PROTEIN 1"/>
    <property type="match status" value="1"/>
</dbReference>
<accession>A0A9P9BRZ0</accession>
<evidence type="ECO:0000256" key="6">
    <source>
        <dbReference type="ARBA" id="ARBA00022895"/>
    </source>
</evidence>
<comment type="caution">
    <text evidence="11">The sequence shown here is derived from an EMBL/GenBank/DDBJ whole genome shotgun (WGS) entry which is preliminary data.</text>
</comment>
<dbReference type="InterPro" id="IPR012340">
    <property type="entry name" value="NA-bd_OB-fold"/>
</dbReference>
<dbReference type="Gene3D" id="2.40.50.140">
    <property type="entry name" value="Nucleic acid-binding proteins"/>
    <property type="match status" value="2"/>
</dbReference>
<evidence type="ECO:0000256" key="3">
    <source>
        <dbReference type="ARBA" id="ARBA00008442"/>
    </source>
</evidence>
<dbReference type="GO" id="GO:0000783">
    <property type="term" value="C:nuclear telomere cap complex"/>
    <property type="evidence" value="ECO:0007669"/>
    <property type="project" value="TreeGrafter"/>
</dbReference>
<evidence type="ECO:0000256" key="5">
    <source>
        <dbReference type="ARBA" id="ARBA00022454"/>
    </source>
</evidence>
<evidence type="ECO:0000256" key="4">
    <source>
        <dbReference type="ARBA" id="ARBA00015253"/>
    </source>
</evidence>
<evidence type="ECO:0000256" key="8">
    <source>
        <dbReference type="ARBA" id="ARBA00023242"/>
    </source>
</evidence>
<keyword evidence="6" id="KW-0779">Telomere</keyword>
<evidence type="ECO:0000259" key="10">
    <source>
        <dbReference type="SMART" id="SM00976"/>
    </source>
</evidence>
<dbReference type="InterPro" id="IPR032042">
    <property type="entry name" value="POT1PC"/>
</dbReference>
<dbReference type="EMBL" id="JAGTJQ010000004">
    <property type="protein sequence ID" value="KAH7033223.1"/>
    <property type="molecule type" value="Genomic_DNA"/>
</dbReference>
<feature type="compositionally biased region" description="Basic residues" evidence="9">
    <location>
        <begin position="385"/>
        <end position="394"/>
    </location>
</feature>
<evidence type="ECO:0000313" key="11">
    <source>
        <dbReference type="EMBL" id="KAH7033223.1"/>
    </source>
</evidence>
<keyword evidence="8" id="KW-0539">Nucleus</keyword>
<organism evidence="11 12">
    <name type="scientific">Microdochium trichocladiopsis</name>
    <dbReference type="NCBI Taxonomy" id="1682393"/>
    <lineage>
        <taxon>Eukaryota</taxon>
        <taxon>Fungi</taxon>
        <taxon>Dikarya</taxon>
        <taxon>Ascomycota</taxon>
        <taxon>Pezizomycotina</taxon>
        <taxon>Sordariomycetes</taxon>
        <taxon>Xylariomycetidae</taxon>
        <taxon>Xylariales</taxon>
        <taxon>Microdochiaceae</taxon>
        <taxon>Microdochium</taxon>
    </lineage>
</organism>
<comment type="subcellular location">
    <subcellularLocation>
        <location evidence="2">Chromosome</location>
        <location evidence="2">Telomere</location>
    </subcellularLocation>
    <subcellularLocation>
        <location evidence="1">Nucleus</location>
    </subcellularLocation>
</comment>
<sequence length="690" mass="77769">MALYGDGNGEAPELPLPKHLTKISDVLSEEVRVNSFVNVLGVIRDYRPPMRSRGKDFKSALAFFDKSTEPEGGSTLTINIFQRTDEMPEISSGDVVLILGAKVQNWGGPSLITSFQTAIYIYSASRIPKPPAIAALAFSGPIGGKTGVKKPTDTDHAYVSWLYHNVESYLIPAAEEFRVQVERAMVTTDKFKLLKDAKDYTFCNAIVQVVLSPYVDGDRATLWVTDYTSNDGFKRFSHEARPEVESSDGDPYGYIKTGQKDWPGPYGQRAMQVTAWGVHAETIGANVAQGSWLMLRNMQIKFGHDALHLEGFLREERGSRDPKLLVEVLSLHDDIDERLKDALKRKLSYEKSKQKLLQEQGQGTSSQVRKSQKKPSSDQPERENRKTKRQKLHAKLQQQEAEKQAADKTKLDQTSQAGAKPEQVVRGPRLNRSIKCQSIERPATRLSAILPLQMRKVGIEGEETSITLPFVNSKHRVIVRVVDFAPRKLQDFARWRQKTEFDILSEHSGAESDSDDDMNRSTLEAYRGKKLWEWRFALQLEEVNLDEEEKEPLRIWVVVDNIEGQQLTNLNACDLRAEEDQLNLLKEQMFRLWGNLEEIRSAQAQSNAARRKRIDAGKPPDSSPPKAPTTGRDAMDHSLKLSNTPFSCCIRQYGVKVPEGDQDKADAGSNQRWQRLFGIFGTRIVSGIAE</sequence>
<feature type="compositionally biased region" description="Polar residues" evidence="9">
    <location>
        <begin position="355"/>
        <end position="369"/>
    </location>
</feature>
<evidence type="ECO:0000256" key="2">
    <source>
        <dbReference type="ARBA" id="ARBA00004574"/>
    </source>
</evidence>
<dbReference type="AlphaFoldDB" id="A0A9P9BRZ0"/>
<dbReference type="Pfam" id="PF02765">
    <property type="entry name" value="POT1"/>
    <property type="match status" value="1"/>
</dbReference>
<dbReference type="GO" id="GO:0016233">
    <property type="term" value="P:telomere capping"/>
    <property type="evidence" value="ECO:0007669"/>
    <property type="project" value="TreeGrafter"/>
</dbReference>
<dbReference type="SUPFAM" id="SSF50249">
    <property type="entry name" value="Nucleic acid-binding proteins"/>
    <property type="match status" value="2"/>
</dbReference>
<dbReference type="FunFam" id="2.40.50.140:FF:000303">
    <property type="entry name" value="Protection of telomeres protein 1"/>
    <property type="match status" value="1"/>
</dbReference>
<dbReference type="InterPro" id="IPR028389">
    <property type="entry name" value="POT1"/>
</dbReference>
<keyword evidence="12" id="KW-1185">Reference proteome</keyword>
<dbReference type="GO" id="GO:0010521">
    <property type="term" value="F:telomerase inhibitor activity"/>
    <property type="evidence" value="ECO:0007669"/>
    <property type="project" value="TreeGrafter"/>
</dbReference>
<feature type="region of interest" description="Disordered" evidence="9">
    <location>
        <begin position="354"/>
        <end position="433"/>
    </location>
</feature>
<dbReference type="SMART" id="SM00976">
    <property type="entry name" value="Telo_bind"/>
    <property type="match status" value="1"/>
</dbReference>
<gene>
    <name evidence="11" type="ORF">B0I36DRAFT_430490</name>
</gene>
<dbReference type="GeneID" id="70192083"/>
<feature type="region of interest" description="Disordered" evidence="9">
    <location>
        <begin position="604"/>
        <end position="638"/>
    </location>
</feature>
<proteinExistence type="inferred from homology"/>
<feature type="domain" description="Telomeric single stranded DNA binding POT1/Cdc13" evidence="10">
    <location>
        <begin position="20"/>
        <end position="167"/>
    </location>
</feature>
<evidence type="ECO:0000256" key="9">
    <source>
        <dbReference type="SAM" id="MobiDB-lite"/>
    </source>
</evidence>
<evidence type="ECO:0000313" key="12">
    <source>
        <dbReference type="Proteomes" id="UP000756346"/>
    </source>
</evidence>
<comment type="similarity">
    <text evidence="3">Belongs to the telombin family.</text>
</comment>
<feature type="compositionally biased region" description="Basic and acidic residues" evidence="9">
    <location>
        <begin position="375"/>
        <end position="384"/>
    </location>
</feature>